<dbReference type="Proteomes" id="UP000612362">
    <property type="component" value="Unassembled WGS sequence"/>
</dbReference>
<keyword evidence="2" id="KW-0812">Transmembrane</keyword>
<gene>
    <name evidence="3" type="ORF">KSX_14400</name>
</gene>
<keyword evidence="4" id="KW-1185">Reference proteome</keyword>
<evidence type="ECO:0000313" key="3">
    <source>
        <dbReference type="EMBL" id="GHO43277.1"/>
    </source>
</evidence>
<evidence type="ECO:0000313" key="4">
    <source>
        <dbReference type="Proteomes" id="UP000612362"/>
    </source>
</evidence>
<protein>
    <submittedName>
        <fullName evidence="3">Uncharacterized protein</fullName>
    </submittedName>
</protein>
<accession>A0A8J3HSR1</accession>
<sequence>MLSTCPYCSLANFEQTTTCTHCGAQLQNASQSKVTGSFTKIARYTAIPQTPIPSMLSAPGEESPLSLPISESLPAIPTSITQSEPDQTQEAHSQDLHSYGTTVAHRSWFLHGHRTQAPTVYAVLEEETRHRKLEEVEVTRAQEQYVLLHRKAATVFLSATSIGNHLYMSRTTTVRLPMSMLRGLVFTLLTLFLGAALLSFPTLLAQLQHAPLFAFTSSSSQGNNASSDWYVTGLVSLIGLILFFPALFLFLAILYRSVYAWIHRGDPLHLLRTRHLQPFQCDEIALLEHLADDILRSTARHLGLDPSQIQSTTTSHQAVAAML</sequence>
<feature type="region of interest" description="Disordered" evidence="1">
    <location>
        <begin position="77"/>
        <end position="96"/>
    </location>
</feature>
<dbReference type="EMBL" id="BNJF01000001">
    <property type="protein sequence ID" value="GHO43277.1"/>
    <property type="molecule type" value="Genomic_DNA"/>
</dbReference>
<dbReference type="RefSeq" id="WP_220192760.1">
    <property type="nucleotide sequence ID" value="NZ_BNJF01000001.1"/>
</dbReference>
<keyword evidence="2" id="KW-1133">Transmembrane helix</keyword>
<proteinExistence type="predicted"/>
<reference evidence="3" key="1">
    <citation type="submission" date="2020-10" db="EMBL/GenBank/DDBJ databases">
        <title>Taxonomic study of unclassified bacteria belonging to the class Ktedonobacteria.</title>
        <authorList>
            <person name="Yabe S."/>
            <person name="Wang C.M."/>
            <person name="Zheng Y."/>
            <person name="Sakai Y."/>
            <person name="Cavaletti L."/>
            <person name="Monciardini P."/>
            <person name="Donadio S."/>
        </authorList>
    </citation>
    <scope>NUCLEOTIDE SEQUENCE</scope>
    <source>
        <strain evidence="3">SOSP1-1</strain>
    </source>
</reference>
<evidence type="ECO:0000256" key="2">
    <source>
        <dbReference type="SAM" id="Phobius"/>
    </source>
</evidence>
<organism evidence="3 4">
    <name type="scientific">Ktedonospora formicarum</name>
    <dbReference type="NCBI Taxonomy" id="2778364"/>
    <lineage>
        <taxon>Bacteria</taxon>
        <taxon>Bacillati</taxon>
        <taxon>Chloroflexota</taxon>
        <taxon>Ktedonobacteria</taxon>
        <taxon>Ktedonobacterales</taxon>
        <taxon>Ktedonobacteraceae</taxon>
        <taxon>Ktedonospora</taxon>
    </lineage>
</organism>
<evidence type="ECO:0000256" key="1">
    <source>
        <dbReference type="SAM" id="MobiDB-lite"/>
    </source>
</evidence>
<keyword evidence="2" id="KW-0472">Membrane</keyword>
<feature type="transmembrane region" description="Helical" evidence="2">
    <location>
        <begin position="229"/>
        <end position="255"/>
    </location>
</feature>
<feature type="compositionally biased region" description="Polar residues" evidence="1">
    <location>
        <begin position="78"/>
        <end position="91"/>
    </location>
</feature>
<dbReference type="AlphaFoldDB" id="A0A8J3HSR1"/>
<comment type="caution">
    <text evidence="3">The sequence shown here is derived from an EMBL/GenBank/DDBJ whole genome shotgun (WGS) entry which is preliminary data.</text>
</comment>
<name>A0A8J3HSR1_9CHLR</name>
<feature type="transmembrane region" description="Helical" evidence="2">
    <location>
        <begin position="184"/>
        <end position="209"/>
    </location>
</feature>